<dbReference type="EMBL" id="CP021056">
    <property type="protein sequence ID" value="QXE22246.1"/>
    <property type="molecule type" value="Genomic_DNA"/>
</dbReference>
<accession>A0A975Y3K9</accession>
<dbReference type="AlphaFoldDB" id="A0A975Y3K9"/>
<keyword evidence="2" id="KW-1185">Reference proteome</keyword>
<reference evidence="1" key="1">
    <citation type="submission" date="2017-04" db="EMBL/GenBank/DDBJ databases">
        <title>Genome deletions in a multicellular cyanobacterial endosymbiont for morphological adaptation in marine diatoms.</title>
        <authorList>
            <person name="Wang Y."/>
            <person name="Gao H."/>
            <person name="Li R."/>
            <person name="Xu X."/>
        </authorList>
    </citation>
    <scope>NUCLEOTIDE SEQUENCE</scope>
    <source>
        <strain evidence="1">FACHB 800</strain>
    </source>
</reference>
<sequence>MNGDVAFEANVVFLLIAMDKAVRKLAQTKSEILKGF</sequence>
<organism evidence="1 2">
    <name type="scientific">Richelia sinica FACHB-800</name>
    <dbReference type="NCBI Taxonomy" id="1357546"/>
    <lineage>
        <taxon>Bacteria</taxon>
        <taxon>Bacillati</taxon>
        <taxon>Cyanobacteriota</taxon>
        <taxon>Cyanophyceae</taxon>
        <taxon>Nostocales</taxon>
        <taxon>Nostocaceae</taxon>
        <taxon>Richelia</taxon>
    </lineage>
</organism>
<protein>
    <submittedName>
        <fullName evidence="1">Uncharacterized protein</fullName>
    </submittedName>
</protein>
<gene>
    <name evidence="1" type="ORF">B6N60_00928</name>
</gene>
<proteinExistence type="predicted"/>
<dbReference type="Proteomes" id="UP000683511">
    <property type="component" value="Chromosome"/>
</dbReference>
<dbReference type="KEGG" id="rsin:B6N60_00928"/>
<name>A0A975Y3K9_9NOST</name>
<evidence type="ECO:0000313" key="2">
    <source>
        <dbReference type="Proteomes" id="UP000683511"/>
    </source>
</evidence>
<evidence type="ECO:0000313" key="1">
    <source>
        <dbReference type="EMBL" id="QXE22246.1"/>
    </source>
</evidence>